<dbReference type="Pfam" id="PF13231">
    <property type="entry name" value="PMT_2"/>
    <property type="match status" value="1"/>
</dbReference>
<protein>
    <submittedName>
        <fullName evidence="10">Glycosyltransferase family 39 protein</fullName>
        <ecNumber evidence="10">2.4.-.-</ecNumber>
    </submittedName>
</protein>
<feature type="domain" description="Glycosyltransferase RgtA/B/C/D-like" evidence="9">
    <location>
        <begin position="43"/>
        <end position="203"/>
    </location>
</feature>
<keyword evidence="4 10" id="KW-0808">Transferase</keyword>
<dbReference type="RefSeq" id="WP_285965971.1">
    <property type="nucleotide sequence ID" value="NZ_CP127294.1"/>
</dbReference>
<dbReference type="InterPro" id="IPR038731">
    <property type="entry name" value="RgtA/B/C-like"/>
</dbReference>
<evidence type="ECO:0000256" key="3">
    <source>
        <dbReference type="ARBA" id="ARBA00022676"/>
    </source>
</evidence>
<evidence type="ECO:0000259" key="9">
    <source>
        <dbReference type="Pfam" id="PF13231"/>
    </source>
</evidence>
<keyword evidence="7 8" id="KW-0472">Membrane</keyword>
<dbReference type="PANTHER" id="PTHR33908:SF11">
    <property type="entry name" value="MEMBRANE PROTEIN"/>
    <property type="match status" value="1"/>
</dbReference>
<feature type="transmembrane region" description="Helical" evidence="8">
    <location>
        <begin position="145"/>
        <end position="174"/>
    </location>
</feature>
<sequence>MSRCSCSPACSAWLLLTASRYGYMGDELYFLAAGRHLAWGYVDQPPMLPLIAHVMDTIAPGSVFVLRLPAVLAMVASVVFAALIARELGGRAKAQTLTAATCAVSTQFIASGHYLATSTLDPFLWTVVIWLLVRWIRTRSDNLLLWAGMVTAVALYVKFLIGGFWVVAIVALLVFGPRELRRRPKLWAGAAIAVAALVPTLIWQATHGWPQLGMGEAIAAEVDQTWGGRLVWLPSALLTAGFPIGIALLCYGVWRLLRSRQLQPYRFLAWATLGLAVVFIAVDGRSYYIAGMFGPCWAAAAVELETGRAARWWRWLATWPVYVVAALLALPISLPVWPQVWLSANPALPSPTFAFAEIGWPEAARSVADQFAKLPDPAHTALVGESYWSAGALDHYGRPLGLPEPAGPNRGYATLVVPPDSDTSVLFLGADPQPLLGHFTDLRQVGKVDTGTALPSVADDTPLWLATGRLQPWQQIWPHLVNTHN</sequence>
<gene>
    <name evidence="10" type="ORF">QRX50_27055</name>
</gene>
<evidence type="ECO:0000256" key="8">
    <source>
        <dbReference type="SAM" id="Phobius"/>
    </source>
</evidence>
<dbReference type="PANTHER" id="PTHR33908">
    <property type="entry name" value="MANNOSYLTRANSFERASE YKCB-RELATED"/>
    <property type="match status" value="1"/>
</dbReference>
<evidence type="ECO:0000256" key="2">
    <source>
        <dbReference type="ARBA" id="ARBA00022475"/>
    </source>
</evidence>
<accession>A0A9Y2I9U9</accession>
<dbReference type="Proteomes" id="UP001236014">
    <property type="component" value="Chromosome"/>
</dbReference>
<feature type="transmembrane region" description="Helical" evidence="8">
    <location>
        <begin position="114"/>
        <end position="133"/>
    </location>
</feature>
<comment type="subcellular location">
    <subcellularLocation>
        <location evidence="1">Cell membrane</location>
        <topology evidence="1">Multi-pass membrane protein</topology>
    </subcellularLocation>
</comment>
<dbReference type="GO" id="GO:0016763">
    <property type="term" value="F:pentosyltransferase activity"/>
    <property type="evidence" value="ECO:0007669"/>
    <property type="project" value="TreeGrafter"/>
</dbReference>
<evidence type="ECO:0000256" key="7">
    <source>
        <dbReference type="ARBA" id="ARBA00023136"/>
    </source>
</evidence>
<dbReference type="InterPro" id="IPR050297">
    <property type="entry name" value="LipidA_mod_glycosyltrf_83"/>
</dbReference>
<proteinExistence type="predicted"/>
<name>A0A9Y2I9U9_9PSEU</name>
<dbReference type="KEGG" id="acab:QRX50_27055"/>
<feature type="transmembrane region" description="Helical" evidence="8">
    <location>
        <begin position="186"/>
        <end position="205"/>
    </location>
</feature>
<keyword evidence="3 10" id="KW-0328">Glycosyltransferase</keyword>
<evidence type="ECO:0000313" key="10">
    <source>
        <dbReference type="EMBL" id="WIX75195.1"/>
    </source>
</evidence>
<keyword evidence="2" id="KW-1003">Cell membrane</keyword>
<organism evidence="10 11">
    <name type="scientific">Amycolatopsis carbonis</name>
    <dbReference type="NCBI Taxonomy" id="715471"/>
    <lineage>
        <taxon>Bacteria</taxon>
        <taxon>Bacillati</taxon>
        <taxon>Actinomycetota</taxon>
        <taxon>Actinomycetes</taxon>
        <taxon>Pseudonocardiales</taxon>
        <taxon>Pseudonocardiaceae</taxon>
        <taxon>Amycolatopsis</taxon>
    </lineage>
</organism>
<evidence type="ECO:0000256" key="4">
    <source>
        <dbReference type="ARBA" id="ARBA00022679"/>
    </source>
</evidence>
<evidence type="ECO:0000313" key="11">
    <source>
        <dbReference type="Proteomes" id="UP001236014"/>
    </source>
</evidence>
<dbReference type="GO" id="GO:0005886">
    <property type="term" value="C:plasma membrane"/>
    <property type="evidence" value="ECO:0007669"/>
    <property type="project" value="UniProtKB-SubCell"/>
</dbReference>
<dbReference type="GO" id="GO:0009103">
    <property type="term" value="P:lipopolysaccharide biosynthetic process"/>
    <property type="evidence" value="ECO:0007669"/>
    <property type="project" value="UniProtKB-ARBA"/>
</dbReference>
<reference evidence="10 11" key="1">
    <citation type="submission" date="2023-06" db="EMBL/GenBank/DDBJ databases">
        <authorList>
            <person name="Oyuntsetseg B."/>
            <person name="Kim S.B."/>
        </authorList>
    </citation>
    <scope>NUCLEOTIDE SEQUENCE [LARGE SCALE GENOMIC DNA]</scope>
    <source>
        <strain evidence="10 11">2-15</strain>
    </source>
</reference>
<keyword evidence="6 8" id="KW-1133">Transmembrane helix</keyword>
<dbReference type="EMBL" id="CP127294">
    <property type="protein sequence ID" value="WIX75195.1"/>
    <property type="molecule type" value="Genomic_DNA"/>
</dbReference>
<evidence type="ECO:0000256" key="5">
    <source>
        <dbReference type="ARBA" id="ARBA00022692"/>
    </source>
</evidence>
<evidence type="ECO:0000256" key="6">
    <source>
        <dbReference type="ARBA" id="ARBA00022989"/>
    </source>
</evidence>
<dbReference type="EC" id="2.4.-.-" evidence="10"/>
<feature type="transmembrane region" description="Helical" evidence="8">
    <location>
        <begin position="231"/>
        <end position="253"/>
    </location>
</feature>
<keyword evidence="11" id="KW-1185">Reference proteome</keyword>
<feature type="transmembrane region" description="Helical" evidence="8">
    <location>
        <begin position="265"/>
        <end position="281"/>
    </location>
</feature>
<feature type="transmembrane region" description="Helical" evidence="8">
    <location>
        <begin position="64"/>
        <end position="85"/>
    </location>
</feature>
<feature type="transmembrane region" description="Helical" evidence="8">
    <location>
        <begin position="316"/>
        <end position="337"/>
    </location>
</feature>
<evidence type="ECO:0000256" key="1">
    <source>
        <dbReference type="ARBA" id="ARBA00004651"/>
    </source>
</evidence>
<keyword evidence="5 8" id="KW-0812">Transmembrane</keyword>
<dbReference type="AlphaFoldDB" id="A0A9Y2I9U9"/>